<feature type="transmembrane region" description="Helical" evidence="2">
    <location>
        <begin position="187"/>
        <end position="212"/>
    </location>
</feature>
<organism evidence="3 4">
    <name type="scientific">Cladosporium halotolerans</name>
    <dbReference type="NCBI Taxonomy" id="1052096"/>
    <lineage>
        <taxon>Eukaryota</taxon>
        <taxon>Fungi</taxon>
        <taxon>Dikarya</taxon>
        <taxon>Ascomycota</taxon>
        <taxon>Pezizomycotina</taxon>
        <taxon>Dothideomycetes</taxon>
        <taxon>Dothideomycetidae</taxon>
        <taxon>Cladosporiales</taxon>
        <taxon>Cladosporiaceae</taxon>
        <taxon>Cladosporium</taxon>
    </lineage>
</organism>
<evidence type="ECO:0000256" key="1">
    <source>
        <dbReference type="SAM" id="MobiDB-lite"/>
    </source>
</evidence>
<keyword evidence="2" id="KW-0812">Transmembrane</keyword>
<dbReference type="RefSeq" id="XP_069229513.1">
    <property type="nucleotide sequence ID" value="XM_069373857.1"/>
</dbReference>
<keyword evidence="2" id="KW-1133">Transmembrane helix</keyword>
<sequence length="407" mass="46865">MESLERFPSVGATRGGSANGSKRNKLEPSDAEKRRQENIEKEEEEDMEDIEKQDTGNTTYGSSDSDAAPENERPHPDLEPPPPVRPQRLHANSSVTVTGSAKESQMADMPQLKRPLTKLANKKSHPMEHLGITLGVPMIVLCDIVIPCIIYYTWYNKHRARWQNDCREWHDRGDACPIEKPQFNEDIMGYAVVCFGFGELYVLLARVWRLFFRREQCAPLLSRNRWELDATSWVYLVAMLMALVPFVAGASLVIPKLYLYGPAFLMAFLGVLMVITTLHPFNIPFGINSHARGSGLRPFIYYAAEDFIAVDGLQDREFRVRYNERYESSKAFRRMFVWLTLWWELGVVIYIGCLSAVIWLLEFHIAFGLSLGILFGWIVTWAFCSWLYVDWEMNRQRKAYEEGRDGV</sequence>
<proteinExistence type="predicted"/>
<keyword evidence="2" id="KW-0472">Membrane</keyword>
<accession>A0AB34KNM9</accession>
<feature type="transmembrane region" description="Helical" evidence="2">
    <location>
        <begin position="260"/>
        <end position="281"/>
    </location>
</feature>
<name>A0AB34KNM9_9PEZI</name>
<dbReference type="PANTHER" id="PTHR42024:SF1">
    <property type="entry name" value="AMINO ACID PERMEASE_ SLC12A DOMAIN-CONTAINING PROTEIN"/>
    <property type="match status" value="1"/>
</dbReference>
<feature type="transmembrane region" description="Helical" evidence="2">
    <location>
        <begin position="130"/>
        <end position="154"/>
    </location>
</feature>
<dbReference type="EMBL" id="JAAQHG020000014">
    <property type="protein sequence ID" value="KAL1586408.1"/>
    <property type="molecule type" value="Genomic_DNA"/>
</dbReference>
<dbReference type="AlphaFoldDB" id="A0AB34KNM9"/>
<feature type="region of interest" description="Disordered" evidence="1">
    <location>
        <begin position="1"/>
        <end position="110"/>
    </location>
</feature>
<reference evidence="3 4" key="1">
    <citation type="journal article" date="2020" name="Microbiol. Resour. Announc.">
        <title>Draft Genome Sequence of a Cladosporium Species Isolated from the Mesophotic Ascidian Didemnum maculosum.</title>
        <authorList>
            <person name="Gioti A."/>
            <person name="Siaperas R."/>
            <person name="Nikolaivits E."/>
            <person name="Le Goff G."/>
            <person name="Ouazzani J."/>
            <person name="Kotoulas G."/>
            <person name="Topakas E."/>
        </authorList>
    </citation>
    <scope>NUCLEOTIDE SEQUENCE [LARGE SCALE GENOMIC DNA]</scope>
    <source>
        <strain evidence="3 4">TM138-S3</strain>
    </source>
</reference>
<evidence type="ECO:0000256" key="2">
    <source>
        <dbReference type="SAM" id="Phobius"/>
    </source>
</evidence>
<comment type="caution">
    <text evidence="3">The sequence shown here is derived from an EMBL/GenBank/DDBJ whole genome shotgun (WGS) entry which is preliminary data.</text>
</comment>
<gene>
    <name evidence="3" type="ORF">WHR41_05252</name>
</gene>
<keyword evidence="4" id="KW-1185">Reference proteome</keyword>
<evidence type="ECO:0000313" key="4">
    <source>
        <dbReference type="Proteomes" id="UP000803884"/>
    </source>
</evidence>
<feature type="compositionally biased region" description="Acidic residues" evidence="1">
    <location>
        <begin position="40"/>
        <end position="51"/>
    </location>
</feature>
<feature type="transmembrane region" description="Helical" evidence="2">
    <location>
        <begin position="233"/>
        <end position="254"/>
    </location>
</feature>
<dbReference type="PANTHER" id="PTHR42024">
    <property type="entry name" value="AMINO ACID PERMEASE_ SLC12A DOMAIN-CONTAINING PROTEIN"/>
    <property type="match status" value="1"/>
</dbReference>
<protein>
    <submittedName>
        <fullName evidence="3">Uncharacterized protein</fullName>
    </submittedName>
</protein>
<feature type="transmembrane region" description="Helical" evidence="2">
    <location>
        <begin position="365"/>
        <end position="389"/>
    </location>
</feature>
<feature type="compositionally biased region" description="Polar residues" evidence="1">
    <location>
        <begin position="55"/>
        <end position="65"/>
    </location>
</feature>
<feature type="compositionally biased region" description="Polar residues" evidence="1">
    <location>
        <begin position="90"/>
        <end position="103"/>
    </location>
</feature>
<feature type="compositionally biased region" description="Basic and acidic residues" evidence="1">
    <location>
        <begin position="24"/>
        <end position="39"/>
    </location>
</feature>
<evidence type="ECO:0000313" key="3">
    <source>
        <dbReference type="EMBL" id="KAL1586408.1"/>
    </source>
</evidence>
<feature type="transmembrane region" description="Helical" evidence="2">
    <location>
        <begin position="335"/>
        <end position="359"/>
    </location>
</feature>
<dbReference type="Proteomes" id="UP000803884">
    <property type="component" value="Unassembled WGS sequence"/>
</dbReference>
<dbReference type="GeneID" id="96006695"/>